<organism evidence="22 23">
    <name type="scientific">Sarcina ventriculi</name>
    <name type="common">Clostridium ventriculi</name>
    <dbReference type="NCBI Taxonomy" id="1267"/>
    <lineage>
        <taxon>Bacteria</taxon>
        <taxon>Bacillati</taxon>
        <taxon>Bacillota</taxon>
        <taxon>Clostridia</taxon>
        <taxon>Eubacteriales</taxon>
        <taxon>Clostridiaceae</taxon>
        <taxon>Sarcina</taxon>
    </lineage>
</organism>
<evidence type="ECO:0000256" key="12">
    <source>
        <dbReference type="ARBA" id="ARBA00023239"/>
    </source>
</evidence>
<keyword evidence="23" id="KW-1185">Reference proteome</keyword>
<comment type="similarity">
    <text evidence="17">Belongs to the NnrD/CARKD family.</text>
</comment>
<dbReference type="InterPro" id="IPR017953">
    <property type="entry name" value="Carbohydrate_kinase_pred_CS"/>
</dbReference>
<dbReference type="SUPFAM" id="SSF53613">
    <property type="entry name" value="Ribokinase-like"/>
    <property type="match status" value="1"/>
</dbReference>
<evidence type="ECO:0000256" key="10">
    <source>
        <dbReference type="ARBA" id="ARBA00023027"/>
    </source>
</evidence>
<evidence type="ECO:0000256" key="3">
    <source>
        <dbReference type="ARBA" id="ARBA00006001"/>
    </source>
</evidence>
<keyword evidence="11 18" id="KW-0413">Isomerase</keyword>
<evidence type="ECO:0000256" key="7">
    <source>
        <dbReference type="ARBA" id="ARBA00022840"/>
    </source>
</evidence>
<feature type="domain" description="YjeF N-terminal" evidence="21">
    <location>
        <begin position="9"/>
        <end position="216"/>
    </location>
</feature>
<dbReference type="InterPro" id="IPR000631">
    <property type="entry name" value="CARKD"/>
</dbReference>
<evidence type="ECO:0000259" key="21">
    <source>
        <dbReference type="PROSITE" id="PS51385"/>
    </source>
</evidence>
<dbReference type="InterPro" id="IPR030677">
    <property type="entry name" value="Nnr"/>
</dbReference>
<dbReference type="PROSITE" id="PS51385">
    <property type="entry name" value="YJEF_N"/>
    <property type="match status" value="1"/>
</dbReference>
<keyword evidence="6 17" id="KW-0547">Nucleotide-binding</keyword>
<keyword evidence="10 17" id="KW-0520">NAD</keyword>
<comment type="subunit">
    <text evidence="17">Homotetramer.</text>
</comment>
<dbReference type="SUPFAM" id="SSF64153">
    <property type="entry name" value="YjeF N-terminal domain-like"/>
    <property type="match status" value="1"/>
</dbReference>
<feature type="binding site" evidence="18">
    <location>
        <position position="141"/>
    </location>
    <ligand>
        <name>(6S)-NADPHX</name>
        <dbReference type="ChEBI" id="CHEBI:64076"/>
    </ligand>
</feature>
<feature type="domain" description="YjeF C-terminal" evidence="20">
    <location>
        <begin position="226"/>
        <end position="495"/>
    </location>
</feature>
<dbReference type="InterPro" id="IPR029056">
    <property type="entry name" value="Ribokinase-like"/>
</dbReference>
<dbReference type="HAMAP" id="MF_01966">
    <property type="entry name" value="NADHX_epimerase"/>
    <property type="match status" value="1"/>
</dbReference>
<feature type="binding site" evidence="18">
    <location>
        <begin position="130"/>
        <end position="136"/>
    </location>
    <ligand>
        <name>(6S)-NADPHX</name>
        <dbReference type="ChEBI" id="CHEBI:64076"/>
    </ligand>
</feature>
<dbReference type="NCBIfam" id="TIGR00196">
    <property type="entry name" value="yjeF_cterm"/>
    <property type="match status" value="1"/>
</dbReference>
<sequence>MKIGNSQLIKNIDNYCINDLGIPSTVLMENAALKVIKNIDFEKFNSFTIICGTGNNGGDALAVARQLFSMNMKVDIFIIGEHSMSKDCLTNYNILKNMGVPIKQIVKTQDIQLLNDILNKNDMIIDGIFGSGLVRNIDGIYKEVIECINKSSVYILSIDMPSGMLCDSFGILGSCVKANKTVSFEVYKKGFLGYESDKYTGEIVVESIGIPEYVVNKFHLKEYLVQKKEIKSIIKKREKYSYKGDFGRVSVIAGSKKYTGAAYLTSQGAVRSGAGLVTLCTEKSVVEILQSKTIEAMIMSYENNDFKELILNSDSIAIGPGMGNNENTFNIIKDILSKEGCPLVLDADALNVLQHNLDLLKNSKRKIVITPHIGEMGRLTGIDSKNIIKNRIDIARDFAKKYGIIVLLKGYNTIITNGEEVYINSTGNSKMASGGMGDVLTGIIASFIGQGYEPLKATILSAFIHGYVGDILSKDMFCVNASHIVERLPYIIENLTY</sequence>
<evidence type="ECO:0000256" key="16">
    <source>
        <dbReference type="ARBA" id="ARBA00049209"/>
    </source>
</evidence>
<dbReference type="EC" id="4.2.1.136" evidence="19"/>
<evidence type="ECO:0000256" key="8">
    <source>
        <dbReference type="ARBA" id="ARBA00022857"/>
    </source>
</evidence>
<evidence type="ECO:0000313" key="23">
    <source>
        <dbReference type="Proteomes" id="UP000095488"/>
    </source>
</evidence>
<evidence type="ECO:0000256" key="1">
    <source>
        <dbReference type="ARBA" id="ARBA00000013"/>
    </source>
</evidence>
<feature type="binding site" evidence="18">
    <location>
        <position position="159"/>
    </location>
    <ligand>
        <name>(6S)-NADPHX</name>
        <dbReference type="ChEBI" id="CHEBI:64076"/>
    </ligand>
</feature>
<comment type="function">
    <text evidence="18">Catalyzes the epimerization of the S- and R-forms of NAD(P)HX, a damaged form of NAD(P)H that is a result of enzymatic or heat-dependent hydration. This is a prerequisite for the S-specific NAD(P)H-hydrate dehydratase to allow the repair of both epimers of NAD(P)HX.</text>
</comment>
<feature type="binding site" evidence="17">
    <location>
        <position position="438"/>
    </location>
    <ligand>
        <name>(6S)-NADPHX</name>
        <dbReference type="ChEBI" id="CHEBI:64076"/>
    </ligand>
</feature>
<comment type="catalytic activity">
    <reaction evidence="2 18 19">
        <text>(6R)-NADPHX = (6S)-NADPHX</text>
        <dbReference type="Rhea" id="RHEA:32227"/>
        <dbReference type="ChEBI" id="CHEBI:64076"/>
        <dbReference type="ChEBI" id="CHEBI:64077"/>
        <dbReference type="EC" id="5.1.99.6"/>
    </reaction>
</comment>
<dbReference type="PANTHER" id="PTHR12592:SF0">
    <property type="entry name" value="ATP-DEPENDENT (S)-NAD(P)H-HYDRATE DEHYDRATASE"/>
    <property type="match status" value="1"/>
</dbReference>
<reference evidence="22 23" key="1">
    <citation type="submission" date="2015-09" db="EMBL/GenBank/DDBJ databases">
        <authorList>
            <consortium name="Pathogen Informatics"/>
            <person name="Wu L."/>
            <person name="Ma J."/>
        </authorList>
    </citation>
    <scope>NUCLEOTIDE SEQUENCE [LARGE SCALE GENOMIC DNA]</scope>
    <source>
        <strain evidence="22 23">2789STDY5834858</strain>
    </source>
</reference>
<accession>A0ABP2APA9</accession>
<evidence type="ECO:0000313" key="22">
    <source>
        <dbReference type="EMBL" id="CUN80646.1"/>
    </source>
</evidence>
<dbReference type="HAMAP" id="MF_01965">
    <property type="entry name" value="NADHX_dehydratase"/>
    <property type="match status" value="1"/>
</dbReference>
<feature type="binding site" evidence="17">
    <location>
        <position position="321"/>
    </location>
    <ligand>
        <name>(6S)-NADPHX</name>
        <dbReference type="ChEBI" id="CHEBI:64076"/>
    </ligand>
</feature>
<comment type="similarity">
    <text evidence="4 19">In the C-terminal section; belongs to the NnrD/CARKD family.</text>
</comment>
<name>A0ABP2APA9_SARVE</name>
<feature type="binding site" evidence="17">
    <location>
        <position position="261"/>
    </location>
    <ligand>
        <name>(6S)-NADPHX</name>
        <dbReference type="ChEBI" id="CHEBI:64076"/>
    </ligand>
</feature>
<dbReference type="EMBL" id="CYZR01000003">
    <property type="protein sequence ID" value="CUN80646.1"/>
    <property type="molecule type" value="Genomic_DNA"/>
</dbReference>
<dbReference type="InterPro" id="IPR004443">
    <property type="entry name" value="YjeF_N_dom"/>
</dbReference>
<evidence type="ECO:0000256" key="5">
    <source>
        <dbReference type="ARBA" id="ARBA00022723"/>
    </source>
</evidence>
<dbReference type="InterPro" id="IPR036652">
    <property type="entry name" value="YjeF_N_dom_sf"/>
</dbReference>
<keyword evidence="5 18" id="KW-0479">Metal-binding</keyword>
<feature type="binding site" evidence="18">
    <location>
        <begin position="55"/>
        <end position="59"/>
    </location>
    <ligand>
        <name>(6S)-NADPHX</name>
        <dbReference type="ChEBI" id="CHEBI:64076"/>
    </ligand>
</feature>
<protein>
    <recommendedName>
        <fullName evidence="19">Bifunctional NAD(P)H-hydrate repair enzyme</fullName>
    </recommendedName>
    <alternativeName>
        <fullName evidence="19">Nicotinamide nucleotide repair protein</fullName>
    </alternativeName>
    <domain>
        <recommendedName>
            <fullName evidence="19">ADP-dependent (S)-NAD(P)H-hydrate dehydratase</fullName>
            <ecNumber evidence="19">4.2.1.136</ecNumber>
        </recommendedName>
        <alternativeName>
            <fullName evidence="19">ADP-dependent NAD(P)HX dehydratase</fullName>
        </alternativeName>
    </domain>
    <domain>
        <recommendedName>
            <fullName evidence="19">NAD(P)H-hydrate epimerase</fullName>
            <ecNumber evidence="19">5.1.99.6</ecNumber>
        </recommendedName>
    </domain>
</protein>
<evidence type="ECO:0000256" key="15">
    <source>
        <dbReference type="ARBA" id="ARBA00048238"/>
    </source>
</evidence>
<evidence type="ECO:0000256" key="9">
    <source>
        <dbReference type="ARBA" id="ARBA00022958"/>
    </source>
</evidence>
<keyword evidence="12 17" id="KW-0456">Lyase</keyword>
<dbReference type="Pfam" id="PF01256">
    <property type="entry name" value="Carb_kinase"/>
    <property type="match status" value="1"/>
</dbReference>
<feature type="binding site" evidence="18">
    <location>
        <position position="162"/>
    </location>
    <ligand>
        <name>K(+)</name>
        <dbReference type="ChEBI" id="CHEBI:29103"/>
    </ligand>
</feature>
<dbReference type="PIRSF" id="PIRSF017184">
    <property type="entry name" value="Nnr"/>
    <property type="match status" value="1"/>
</dbReference>
<evidence type="ECO:0000256" key="17">
    <source>
        <dbReference type="HAMAP-Rule" id="MF_01965"/>
    </source>
</evidence>
<comment type="function">
    <text evidence="14 19">Bifunctional enzyme that catalyzes the epimerization of the S- and R-forms of NAD(P)HX and the dehydration of the S-form of NAD(P)HX at the expense of ADP, which is converted to AMP. This allows the repair of both epimers of NAD(P)HX, a damaged form of NAD(P)H that is a result of enzymatic or heat-dependent hydration.</text>
</comment>
<evidence type="ECO:0000256" key="18">
    <source>
        <dbReference type="HAMAP-Rule" id="MF_01966"/>
    </source>
</evidence>
<dbReference type="RefSeq" id="WP_055258512.1">
    <property type="nucleotide sequence ID" value="NZ_CABIXL010000003.1"/>
</dbReference>
<comment type="caution">
    <text evidence="22">The sequence shown here is derived from an EMBL/GenBank/DDBJ whole genome shotgun (WGS) entry which is preliminary data.</text>
</comment>
<dbReference type="CDD" id="cd01171">
    <property type="entry name" value="YXKO-related"/>
    <property type="match status" value="1"/>
</dbReference>
<feature type="binding site" evidence="18">
    <location>
        <position position="126"/>
    </location>
    <ligand>
        <name>K(+)</name>
        <dbReference type="ChEBI" id="CHEBI:29103"/>
    </ligand>
</feature>
<evidence type="ECO:0000256" key="2">
    <source>
        <dbReference type="ARBA" id="ARBA00000909"/>
    </source>
</evidence>
<dbReference type="NCBIfam" id="TIGR00197">
    <property type="entry name" value="yjeF_nterm"/>
    <property type="match status" value="1"/>
</dbReference>
<comment type="catalytic activity">
    <reaction evidence="15 17 19">
        <text>(6S)-NADHX + ADP = AMP + phosphate + NADH + H(+)</text>
        <dbReference type="Rhea" id="RHEA:32223"/>
        <dbReference type="ChEBI" id="CHEBI:15378"/>
        <dbReference type="ChEBI" id="CHEBI:43474"/>
        <dbReference type="ChEBI" id="CHEBI:57945"/>
        <dbReference type="ChEBI" id="CHEBI:64074"/>
        <dbReference type="ChEBI" id="CHEBI:456215"/>
        <dbReference type="ChEBI" id="CHEBI:456216"/>
        <dbReference type="EC" id="4.2.1.136"/>
    </reaction>
</comment>
<evidence type="ECO:0000256" key="11">
    <source>
        <dbReference type="ARBA" id="ARBA00023235"/>
    </source>
</evidence>
<keyword evidence="8 17" id="KW-0521">NADP</keyword>
<gene>
    <name evidence="22" type="primary">nnr</name>
    <name evidence="17" type="synonym">nnrD</name>
    <name evidence="18" type="synonym">nnrE</name>
    <name evidence="22" type="ORF">ERS852473_01143</name>
</gene>
<evidence type="ECO:0000256" key="4">
    <source>
        <dbReference type="ARBA" id="ARBA00009524"/>
    </source>
</evidence>
<evidence type="ECO:0000256" key="6">
    <source>
        <dbReference type="ARBA" id="ARBA00022741"/>
    </source>
</evidence>
<comment type="cofactor">
    <cofactor evidence="17">
        <name>Mg(2+)</name>
        <dbReference type="ChEBI" id="CHEBI:18420"/>
    </cofactor>
</comment>
<dbReference type="PROSITE" id="PS51383">
    <property type="entry name" value="YJEF_C_3"/>
    <property type="match status" value="1"/>
</dbReference>
<dbReference type="PROSITE" id="PS01050">
    <property type="entry name" value="YJEF_C_2"/>
    <property type="match status" value="1"/>
</dbReference>
<keyword evidence="7 17" id="KW-0067">ATP-binding</keyword>
<proteinExistence type="inferred from homology"/>
<evidence type="ECO:0000259" key="20">
    <source>
        <dbReference type="PROSITE" id="PS51383"/>
    </source>
</evidence>
<keyword evidence="13" id="KW-0511">Multifunctional enzyme</keyword>
<evidence type="ECO:0000256" key="19">
    <source>
        <dbReference type="PIRNR" id="PIRNR017184"/>
    </source>
</evidence>
<evidence type="ECO:0000256" key="13">
    <source>
        <dbReference type="ARBA" id="ARBA00023268"/>
    </source>
</evidence>
<dbReference type="Proteomes" id="UP000095488">
    <property type="component" value="Unassembled WGS sequence"/>
</dbReference>
<dbReference type="Gene3D" id="3.40.50.10260">
    <property type="entry name" value="YjeF N-terminal domain"/>
    <property type="match status" value="1"/>
</dbReference>
<dbReference type="PANTHER" id="PTHR12592">
    <property type="entry name" value="ATP-DEPENDENT (S)-NAD(P)H-HYDRATE DEHYDRATASE FAMILY MEMBER"/>
    <property type="match status" value="1"/>
</dbReference>
<comment type="cofactor">
    <cofactor evidence="18 19">
        <name>K(+)</name>
        <dbReference type="ChEBI" id="CHEBI:29103"/>
    </cofactor>
    <text evidence="18 19">Binds 1 potassium ion per subunit.</text>
</comment>
<comment type="similarity">
    <text evidence="18">Belongs to the NnrE/AIBP family.</text>
</comment>
<feature type="binding site" evidence="17">
    <location>
        <position position="372"/>
    </location>
    <ligand>
        <name>(6S)-NADPHX</name>
        <dbReference type="ChEBI" id="CHEBI:64076"/>
    </ligand>
</feature>
<dbReference type="Pfam" id="PF03853">
    <property type="entry name" value="YjeF_N"/>
    <property type="match status" value="1"/>
</dbReference>
<evidence type="ECO:0000256" key="14">
    <source>
        <dbReference type="ARBA" id="ARBA00025153"/>
    </source>
</evidence>
<comment type="catalytic activity">
    <reaction evidence="1 18 19">
        <text>(6R)-NADHX = (6S)-NADHX</text>
        <dbReference type="Rhea" id="RHEA:32215"/>
        <dbReference type="ChEBI" id="CHEBI:64074"/>
        <dbReference type="ChEBI" id="CHEBI:64075"/>
        <dbReference type="EC" id="5.1.99.6"/>
    </reaction>
</comment>
<comment type="catalytic activity">
    <reaction evidence="16 17 19">
        <text>(6S)-NADPHX + ADP = AMP + phosphate + NADPH + H(+)</text>
        <dbReference type="Rhea" id="RHEA:32235"/>
        <dbReference type="ChEBI" id="CHEBI:15378"/>
        <dbReference type="ChEBI" id="CHEBI:43474"/>
        <dbReference type="ChEBI" id="CHEBI:57783"/>
        <dbReference type="ChEBI" id="CHEBI:64076"/>
        <dbReference type="ChEBI" id="CHEBI:456215"/>
        <dbReference type="ChEBI" id="CHEBI:456216"/>
        <dbReference type="EC" id="4.2.1.136"/>
    </reaction>
</comment>
<comment type="function">
    <text evidence="17">Catalyzes the dehydration of the S-form of NAD(P)HX at the expense of ADP, which is converted to AMP. Together with NAD(P)HX epimerase, which catalyzes the epimerization of the S- and R-forms, the enzyme allows the repair of both epimers of NAD(P)HX, a damaged form of NAD(P)H that is a result of enzymatic or heat-dependent hydration.</text>
</comment>
<feature type="binding site" evidence="17">
    <location>
        <position position="437"/>
    </location>
    <ligand>
        <name>AMP</name>
        <dbReference type="ChEBI" id="CHEBI:456215"/>
    </ligand>
</feature>
<dbReference type="Gene3D" id="3.40.1190.20">
    <property type="match status" value="1"/>
</dbReference>
<feature type="binding site" evidence="18">
    <location>
        <position position="56"/>
    </location>
    <ligand>
        <name>K(+)</name>
        <dbReference type="ChEBI" id="CHEBI:29103"/>
    </ligand>
</feature>
<feature type="binding site" evidence="17">
    <location>
        <begin position="409"/>
        <end position="413"/>
    </location>
    <ligand>
        <name>AMP</name>
        <dbReference type="ChEBI" id="CHEBI:456215"/>
    </ligand>
</feature>
<dbReference type="EC" id="5.1.99.6" evidence="19"/>
<keyword evidence="9 18" id="KW-0630">Potassium</keyword>
<comment type="similarity">
    <text evidence="3 19">In the N-terminal section; belongs to the NnrE/AIBP family.</text>
</comment>